<keyword evidence="6" id="KW-1133">Transmembrane helix</keyword>
<gene>
    <name evidence="13" type="ORF">LUZ62_077850</name>
</gene>
<dbReference type="InterPro" id="IPR002401">
    <property type="entry name" value="Cyt_P450_E_grp-I"/>
</dbReference>
<keyword evidence="3 11" id="KW-0349">Heme</keyword>
<dbReference type="PROSITE" id="PS00086">
    <property type="entry name" value="CYTOCHROME_P450"/>
    <property type="match status" value="1"/>
</dbReference>
<feature type="binding site" description="axial binding residue" evidence="11">
    <location>
        <position position="447"/>
    </location>
    <ligand>
        <name>heme</name>
        <dbReference type="ChEBI" id="CHEBI:30413"/>
    </ligand>
    <ligandPart>
        <name>Fe</name>
        <dbReference type="ChEBI" id="CHEBI:18248"/>
    </ligandPart>
</feature>
<evidence type="ECO:0000256" key="6">
    <source>
        <dbReference type="ARBA" id="ARBA00022989"/>
    </source>
</evidence>
<protein>
    <submittedName>
        <fullName evidence="13">Cytochrome P450 family protein</fullName>
    </submittedName>
</protein>
<evidence type="ECO:0000313" key="14">
    <source>
        <dbReference type="Proteomes" id="UP001140206"/>
    </source>
</evidence>
<keyword evidence="5 11" id="KW-0479">Metal-binding</keyword>
<proteinExistence type="inferred from homology"/>
<dbReference type="FunFam" id="1.10.630.10:FF:000043">
    <property type="entry name" value="Cytochrome P450 99A2"/>
    <property type="match status" value="1"/>
</dbReference>
<comment type="similarity">
    <text evidence="2 12">Belongs to the cytochrome P450 family.</text>
</comment>
<evidence type="ECO:0000256" key="4">
    <source>
        <dbReference type="ARBA" id="ARBA00022692"/>
    </source>
</evidence>
<keyword evidence="7 12" id="KW-0560">Oxidoreductase</keyword>
<comment type="cofactor">
    <cofactor evidence="11">
        <name>heme</name>
        <dbReference type="ChEBI" id="CHEBI:30413"/>
    </cofactor>
</comment>
<organism evidence="13 14">
    <name type="scientific">Rhynchospora pubera</name>
    <dbReference type="NCBI Taxonomy" id="906938"/>
    <lineage>
        <taxon>Eukaryota</taxon>
        <taxon>Viridiplantae</taxon>
        <taxon>Streptophyta</taxon>
        <taxon>Embryophyta</taxon>
        <taxon>Tracheophyta</taxon>
        <taxon>Spermatophyta</taxon>
        <taxon>Magnoliopsida</taxon>
        <taxon>Liliopsida</taxon>
        <taxon>Poales</taxon>
        <taxon>Cyperaceae</taxon>
        <taxon>Cyperoideae</taxon>
        <taxon>Rhynchosporeae</taxon>
        <taxon>Rhynchospora</taxon>
    </lineage>
</organism>
<dbReference type="SUPFAM" id="SSF48264">
    <property type="entry name" value="Cytochrome P450"/>
    <property type="match status" value="1"/>
</dbReference>
<dbReference type="InterPro" id="IPR036396">
    <property type="entry name" value="Cyt_P450_sf"/>
</dbReference>
<dbReference type="Gene3D" id="1.10.630.10">
    <property type="entry name" value="Cytochrome P450"/>
    <property type="match status" value="1"/>
</dbReference>
<dbReference type="PANTHER" id="PTHR47955:SF9">
    <property type="entry name" value="PREMNASPIRODIENE OXYGENASE-LIKE"/>
    <property type="match status" value="1"/>
</dbReference>
<evidence type="ECO:0000256" key="5">
    <source>
        <dbReference type="ARBA" id="ARBA00022723"/>
    </source>
</evidence>
<dbReference type="EMBL" id="JAMFTS010000004">
    <property type="protein sequence ID" value="KAJ4767475.1"/>
    <property type="molecule type" value="Genomic_DNA"/>
</dbReference>
<keyword evidence="8 11" id="KW-0408">Iron</keyword>
<evidence type="ECO:0000256" key="9">
    <source>
        <dbReference type="ARBA" id="ARBA00023033"/>
    </source>
</evidence>
<dbReference type="Proteomes" id="UP001140206">
    <property type="component" value="Chromosome 4"/>
</dbReference>
<sequence>MEFTLPPIPYELVALLLFVLALKLFHKKKATKYQSKLRLPPGPWTLPLIGSLHHLVSGKLPHRALRDLARSHGPIMLLRAGQIDLVIITSREAAQEVMRTQDANFSDRPLLFTANMCNSGSDIVFSKGAYWRQLRRVCLNGLLSSKKVKSLSSIRHEEVNHMLKLLSTLSDEKSPVTLVKMVSDVANNIVARATFGGNCKRQDVFLKALKNVIEQISWFSLSDLFPWLSGLEAKMKTKSLQIYRNLDTLMDEIIQEHLEMQKQLQKNGDEEIEYTFIDVLMNAMGQDNGGMPITFDSVKAVILDMFSGGIDTTATIIEWTMAELMKHPEKMAKVQAEIRQAACENMDFNENDLFKLNYLKCVVKESVRLHPPLPLLLPRQCNEMREVLGYSIPSGARVLINGWALGTDPNYWSDVEKFIPERFEGSSIDFKGNNFEFVQFGAGRRSCPGAEFGMAIIEIILARLLLHFDWKLSDDGIKPNDLDMAEEFAAVLRKKAPLSLVPVLRVSLSNV</sequence>
<dbReference type="PANTHER" id="PTHR47955">
    <property type="entry name" value="CYTOCHROME P450 FAMILY 71 PROTEIN"/>
    <property type="match status" value="1"/>
</dbReference>
<dbReference type="PRINTS" id="PR00463">
    <property type="entry name" value="EP450I"/>
</dbReference>
<evidence type="ECO:0000256" key="10">
    <source>
        <dbReference type="ARBA" id="ARBA00023136"/>
    </source>
</evidence>
<evidence type="ECO:0000256" key="1">
    <source>
        <dbReference type="ARBA" id="ARBA00004370"/>
    </source>
</evidence>
<dbReference type="GO" id="GO:0016020">
    <property type="term" value="C:membrane"/>
    <property type="evidence" value="ECO:0007669"/>
    <property type="project" value="UniProtKB-SubCell"/>
</dbReference>
<evidence type="ECO:0000256" key="7">
    <source>
        <dbReference type="ARBA" id="ARBA00023002"/>
    </source>
</evidence>
<dbReference type="GO" id="GO:0004497">
    <property type="term" value="F:monooxygenase activity"/>
    <property type="evidence" value="ECO:0007669"/>
    <property type="project" value="UniProtKB-KW"/>
</dbReference>
<keyword evidence="14" id="KW-1185">Reference proteome</keyword>
<name>A0AAV8DLU0_9POAL</name>
<evidence type="ECO:0000256" key="8">
    <source>
        <dbReference type="ARBA" id="ARBA00023004"/>
    </source>
</evidence>
<dbReference type="InterPro" id="IPR017972">
    <property type="entry name" value="Cyt_P450_CS"/>
</dbReference>
<keyword evidence="10" id="KW-0472">Membrane</keyword>
<accession>A0AAV8DLU0</accession>
<comment type="subcellular location">
    <subcellularLocation>
        <location evidence="1">Membrane</location>
    </subcellularLocation>
</comment>
<dbReference type="GO" id="GO:0020037">
    <property type="term" value="F:heme binding"/>
    <property type="evidence" value="ECO:0007669"/>
    <property type="project" value="InterPro"/>
</dbReference>
<reference evidence="13" key="1">
    <citation type="submission" date="2022-08" db="EMBL/GenBank/DDBJ databases">
        <authorList>
            <person name="Marques A."/>
        </authorList>
    </citation>
    <scope>NUCLEOTIDE SEQUENCE</scope>
    <source>
        <strain evidence="13">RhyPub2mFocal</strain>
        <tissue evidence="13">Leaves</tissue>
    </source>
</reference>
<evidence type="ECO:0000256" key="11">
    <source>
        <dbReference type="PIRSR" id="PIRSR602401-1"/>
    </source>
</evidence>
<comment type="caution">
    <text evidence="13">The sequence shown here is derived from an EMBL/GenBank/DDBJ whole genome shotgun (WGS) entry which is preliminary data.</text>
</comment>
<evidence type="ECO:0000256" key="2">
    <source>
        <dbReference type="ARBA" id="ARBA00010617"/>
    </source>
</evidence>
<dbReference type="GO" id="GO:0005506">
    <property type="term" value="F:iron ion binding"/>
    <property type="evidence" value="ECO:0007669"/>
    <property type="project" value="InterPro"/>
</dbReference>
<dbReference type="Pfam" id="PF00067">
    <property type="entry name" value="p450"/>
    <property type="match status" value="1"/>
</dbReference>
<evidence type="ECO:0000313" key="13">
    <source>
        <dbReference type="EMBL" id="KAJ4767475.1"/>
    </source>
</evidence>
<dbReference type="InterPro" id="IPR001128">
    <property type="entry name" value="Cyt_P450"/>
</dbReference>
<keyword evidence="4" id="KW-0812">Transmembrane</keyword>
<evidence type="ECO:0000256" key="12">
    <source>
        <dbReference type="RuleBase" id="RU000461"/>
    </source>
</evidence>
<evidence type="ECO:0000256" key="3">
    <source>
        <dbReference type="ARBA" id="ARBA00022617"/>
    </source>
</evidence>
<dbReference type="PRINTS" id="PR00385">
    <property type="entry name" value="P450"/>
</dbReference>
<dbReference type="AlphaFoldDB" id="A0AAV8DLU0"/>
<dbReference type="GO" id="GO:0016705">
    <property type="term" value="F:oxidoreductase activity, acting on paired donors, with incorporation or reduction of molecular oxygen"/>
    <property type="evidence" value="ECO:0007669"/>
    <property type="project" value="InterPro"/>
</dbReference>
<keyword evidence="9 12" id="KW-0503">Monooxygenase</keyword>